<dbReference type="PROSITE" id="PS50249">
    <property type="entry name" value="MPN"/>
    <property type="match status" value="1"/>
</dbReference>
<keyword evidence="3" id="KW-0378">Hydrolase</keyword>
<feature type="domain" description="MPN" evidence="6">
    <location>
        <begin position="16"/>
        <end position="141"/>
    </location>
</feature>
<dbReference type="PROSITE" id="PS01302">
    <property type="entry name" value="UPF0758"/>
    <property type="match status" value="1"/>
</dbReference>
<proteinExistence type="predicted"/>
<evidence type="ECO:0000313" key="7">
    <source>
        <dbReference type="EMBL" id="QZD94534.1"/>
    </source>
</evidence>
<dbReference type="Gene3D" id="3.40.140.10">
    <property type="entry name" value="Cytidine Deaminase, domain 2"/>
    <property type="match status" value="1"/>
</dbReference>
<evidence type="ECO:0000256" key="4">
    <source>
        <dbReference type="ARBA" id="ARBA00022833"/>
    </source>
</evidence>
<accession>A0ABX9A2J6</accession>
<gene>
    <name evidence="7" type="ORF">K3136_10575</name>
</gene>
<keyword evidence="5" id="KW-0482">Metalloprotease</keyword>
<evidence type="ECO:0000256" key="5">
    <source>
        <dbReference type="ARBA" id="ARBA00023049"/>
    </source>
</evidence>
<evidence type="ECO:0000256" key="3">
    <source>
        <dbReference type="ARBA" id="ARBA00022801"/>
    </source>
</evidence>
<dbReference type="EMBL" id="CP081294">
    <property type="protein sequence ID" value="QZD94534.1"/>
    <property type="molecule type" value="Genomic_DNA"/>
</dbReference>
<dbReference type="Pfam" id="PF04002">
    <property type="entry name" value="RadC"/>
    <property type="match status" value="1"/>
</dbReference>
<dbReference type="InterPro" id="IPR020891">
    <property type="entry name" value="UPF0758_CS"/>
</dbReference>
<dbReference type="InterPro" id="IPR001405">
    <property type="entry name" value="UPF0758"/>
</dbReference>
<evidence type="ECO:0000256" key="2">
    <source>
        <dbReference type="ARBA" id="ARBA00022723"/>
    </source>
</evidence>
<reference evidence="7 8" key="1">
    <citation type="submission" date="2021-08" db="EMBL/GenBank/DDBJ databases">
        <title>Comparative Genomics Analysis of the Genus Qipengyuania Reveals Extensive Genetic Diversity and Metabolic Versatility, Including the Description of Fifteen Novel Species.</title>
        <authorList>
            <person name="Liu Y."/>
        </authorList>
    </citation>
    <scope>NUCLEOTIDE SEQUENCE [LARGE SCALE GENOMIC DNA]</scope>
    <source>
        <strain evidence="7 8">1NDH1</strain>
    </source>
</reference>
<evidence type="ECO:0000256" key="1">
    <source>
        <dbReference type="ARBA" id="ARBA00022670"/>
    </source>
</evidence>
<name>A0ABX9A2J6_9SPHN</name>
<evidence type="ECO:0000259" key="6">
    <source>
        <dbReference type="PROSITE" id="PS50249"/>
    </source>
</evidence>
<dbReference type="SUPFAM" id="SSF102712">
    <property type="entry name" value="JAB1/MPN domain"/>
    <property type="match status" value="1"/>
</dbReference>
<keyword evidence="1" id="KW-0645">Protease</keyword>
<dbReference type="PANTHER" id="PTHR30471">
    <property type="entry name" value="DNA REPAIR PROTEIN RADC"/>
    <property type="match status" value="1"/>
</dbReference>
<organism evidence="7 8">
    <name type="scientific">Qipengyuania gelatinilytica</name>
    <dbReference type="NCBI Taxonomy" id="2867231"/>
    <lineage>
        <taxon>Bacteria</taxon>
        <taxon>Pseudomonadati</taxon>
        <taxon>Pseudomonadota</taxon>
        <taxon>Alphaproteobacteria</taxon>
        <taxon>Sphingomonadales</taxon>
        <taxon>Erythrobacteraceae</taxon>
        <taxon>Qipengyuania</taxon>
    </lineage>
</organism>
<evidence type="ECO:0000313" key="8">
    <source>
        <dbReference type="Proteomes" id="UP000824321"/>
    </source>
</evidence>
<dbReference type="Proteomes" id="UP000824321">
    <property type="component" value="Chromosome"/>
</dbReference>
<dbReference type="InterPro" id="IPR025657">
    <property type="entry name" value="RadC_JAB"/>
</dbReference>
<sequence length="142" mass="15667">MRFGFEKPNDANEVGEKRARAKLVKLPDGLIASMRRLRTERMVAIFADSHGRLLSRELVAEGGVGQLRLSLRRIFSQALKRDAHRMILAHNHPSGSSKPSDADVANTLRLQAFAKSLGISLDDHLIIGRDDISSMRGLGLIS</sequence>
<protein>
    <submittedName>
        <fullName evidence="7">JAB domain-containing protein</fullName>
    </submittedName>
</protein>
<dbReference type="RefSeq" id="WP_221430279.1">
    <property type="nucleotide sequence ID" value="NZ_CP081294.1"/>
</dbReference>
<keyword evidence="8" id="KW-1185">Reference proteome</keyword>
<keyword evidence="2" id="KW-0479">Metal-binding</keyword>
<dbReference type="InterPro" id="IPR037518">
    <property type="entry name" value="MPN"/>
</dbReference>
<dbReference type="PANTHER" id="PTHR30471:SF3">
    <property type="entry name" value="UPF0758 PROTEIN YEES-RELATED"/>
    <property type="match status" value="1"/>
</dbReference>
<keyword evidence="4" id="KW-0862">Zinc</keyword>